<dbReference type="OrthoDB" id="9793905at2"/>
<dbReference type="FunFam" id="2.40.128.20:FF:000002">
    <property type="entry name" value="Outer membrane lipoprotein Blc"/>
    <property type="match status" value="1"/>
</dbReference>
<dbReference type="PIRSF" id="PIRSF036893">
    <property type="entry name" value="Lipocalin_ApoD"/>
    <property type="match status" value="1"/>
</dbReference>
<feature type="domain" description="Lipocalin/cytosolic fatty-acid binding" evidence="14">
    <location>
        <begin position="35"/>
        <end position="174"/>
    </location>
</feature>
<evidence type="ECO:0000256" key="12">
    <source>
        <dbReference type="PIRNR" id="PIRNR036893"/>
    </source>
</evidence>
<dbReference type="GO" id="GO:0009279">
    <property type="term" value="C:cell outer membrane"/>
    <property type="evidence" value="ECO:0007669"/>
    <property type="project" value="UniProtKB-SubCell"/>
</dbReference>
<accession>A0A4U0ZA00</accession>
<dbReference type="AlphaFoldDB" id="A0A4U0ZA00"/>
<evidence type="ECO:0000256" key="4">
    <source>
        <dbReference type="ARBA" id="ARBA00022729"/>
    </source>
</evidence>
<evidence type="ECO:0000256" key="2">
    <source>
        <dbReference type="ARBA" id="ARBA00006889"/>
    </source>
</evidence>
<dbReference type="InterPro" id="IPR047202">
    <property type="entry name" value="Lipocalin_Blc-like_dom"/>
</dbReference>
<dbReference type="Gene3D" id="2.40.128.20">
    <property type="match status" value="1"/>
</dbReference>
<feature type="lipid moiety-binding region" description="N-palmitoyl cysteine" evidence="13">
    <location>
        <position position="21"/>
    </location>
</feature>
<evidence type="ECO:0000256" key="7">
    <source>
        <dbReference type="ARBA" id="ARBA00023139"/>
    </source>
</evidence>
<keyword evidence="4" id="KW-0732">Signal</keyword>
<dbReference type="Proteomes" id="UP000305471">
    <property type="component" value="Unassembled WGS sequence"/>
</dbReference>
<comment type="function">
    <text evidence="10 12">Involved in the storage or transport of lipids necessary for membrane maintenance under stressful conditions. Displays a binding preference for lysophospholipids.</text>
</comment>
<evidence type="ECO:0000256" key="10">
    <source>
        <dbReference type="ARBA" id="ARBA00057024"/>
    </source>
</evidence>
<organism evidence="15 16">
    <name type="scientific">Alteromonas portus</name>
    <dbReference type="NCBI Taxonomy" id="2565549"/>
    <lineage>
        <taxon>Bacteria</taxon>
        <taxon>Pseudomonadati</taxon>
        <taxon>Pseudomonadota</taxon>
        <taxon>Gammaproteobacteria</taxon>
        <taxon>Alteromonadales</taxon>
        <taxon>Alteromonadaceae</taxon>
        <taxon>Alteromonas/Salinimonas group</taxon>
        <taxon>Alteromonas</taxon>
    </lineage>
</organism>
<evidence type="ECO:0000256" key="3">
    <source>
        <dbReference type="ARBA" id="ARBA00011738"/>
    </source>
</evidence>
<dbReference type="GO" id="GO:0006950">
    <property type="term" value="P:response to stress"/>
    <property type="evidence" value="ECO:0007669"/>
    <property type="project" value="UniProtKB-ARBA"/>
</dbReference>
<keyword evidence="5 12" id="KW-0446">Lipid-binding</keyword>
<dbReference type="InterPro" id="IPR002446">
    <property type="entry name" value="Lipocalin_bac"/>
</dbReference>
<dbReference type="SUPFAM" id="SSF50814">
    <property type="entry name" value="Lipocalins"/>
    <property type="match status" value="1"/>
</dbReference>
<dbReference type="PANTHER" id="PTHR10612">
    <property type="entry name" value="APOLIPOPROTEIN D"/>
    <property type="match status" value="1"/>
</dbReference>
<evidence type="ECO:0000256" key="13">
    <source>
        <dbReference type="PIRSR" id="PIRSR036893-52"/>
    </source>
</evidence>
<dbReference type="PROSITE" id="PS00213">
    <property type="entry name" value="LIPOCALIN"/>
    <property type="match status" value="1"/>
</dbReference>
<evidence type="ECO:0000313" key="16">
    <source>
        <dbReference type="Proteomes" id="UP000305471"/>
    </source>
</evidence>
<keyword evidence="6 12" id="KW-0472">Membrane</keyword>
<comment type="similarity">
    <text evidence="2 12">Belongs to the calycin superfamily. Lipocalin family.</text>
</comment>
<dbReference type="RefSeq" id="WP_136782672.1">
    <property type="nucleotide sequence ID" value="NZ_SWCO01000007.1"/>
</dbReference>
<dbReference type="Pfam" id="PF08212">
    <property type="entry name" value="Lipocalin_2"/>
    <property type="match status" value="1"/>
</dbReference>
<dbReference type="EMBL" id="SWCO01000007">
    <property type="protein sequence ID" value="TKB02881.1"/>
    <property type="molecule type" value="Genomic_DNA"/>
</dbReference>
<keyword evidence="16" id="KW-1185">Reference proteome</keyword>
<comment type="caution">
    <text evidence="15">The sequence shown here is derived from an EMBL/GenBank/DDBJ whole genome shotgun (WGS) entry which is preliminary data.</text>
</comment>
<keyword evidence="7 13" id="KW-0564">Palmitate</keyword>
<keyword evidence="8 12" id="KW-0998">Cell outer membrane</keyword>
<evidence type="ECO:0000256" key="8">
    <source>
        <dbReference type="ARBA" id="ARBA00023237"/>
    </source>
</evidence>
<dbReference type="InterPro" id="IPR012674">
    <property type="entry name" value="Calycin"/>
</dbReference>
<dbReference type="PROSITE" id="PS51257">
    <property type="entry name" value="PROKAR_LIPOPROTEIN"/>
    <property type="match status" value="1"/>
</dbReference>
<protein>
    <recommendedName>
        <fullName evidence="11 12">Outer membrane lipoprotein Blc</fullName>
    </recommendedName>
</protein>
<evidence type="ECO:0000259" key="14">
    <source>
        <dbReference type="Pfam" id="PF08212"/>
    </source>
</evidence>
<evidence type="ECO:0000256" key="11">
    <source>
        <dbReference type="ARBA" id="ARBA00071217"/>
    </source>
</evidence>
<dbReference type="CDD" id="cd19438">
    <property type="entry name" value="lipocalin_Blc-like"/>
    <property type="match status" value="1"/>
</dbReference>
<dbReference type="PANTHER" id="PTHR10612:SF34">
    <property type="entry name" value="APOLIPOPROTEIN D"/>
    <property type="match status" value="1"/>
</dbReference>
<sequence>MFKKWGLVAIVSLVFVGLFGCTGMPDNVEPVKGFELPRYLGKWYEIARFDHSFEEGLSEVTATYSMRSDGGVKVINRGFSKEEKTWDEAEGKAYFVESETTGHLKVSFFGPFYASYVIMELDKEGYQYALITGPDKDYLWILARTPSISDDVRMGLLEKATAAGYDVSKLIWVEHDQTGS</sequence>
<reference evidence="15 16" key="1">
    <citation type="submission" date="2019-04" db="EMBL/GenBank/DDBJ databases">
        <title>Alteromonas portus sp. nov., an alginate lyase-excreting marine bacterium.</title>
        <authorList>
            <person name="Huang H."/>
            <person name="Mo K."/>
            <person name="Bao S."/>
        </authorList>
    </citation>
    <scope>NUCLEOTIDE SEQUENCE [LARGE SCALE GENOMIC DNA]</scope>
    <source>
        <strain evidence="15 16">HB161718</strain>
    </source>
</reference>
<evidence type="ECO:0000256" key="5">
    <source>
        <dbReference type="ARBA" id="ARBA00023121"/>
    </source>
</evidence>
<name>A0A4U0ZA00_9ALTE</name>
<evidence type="ECO:0000256" key="9">
    <source>
        <dbReference type="ARBA" id="ARBA00023288"/>
    </source>
</evidence>
<comment type="subunit">
    <text evidence="3 12">Homodimer.</text>
</comment>
<feature type="lipid moiety-binding region" description="S-diacylglycerol cysteine" evidence="13">
    <location>
        <position position="21"/>
    </location>
</feature>
<evidence type="ECO:0000256" key="1">
    <source>
        <dbReference type="ARBA" id="ARBA00004459"/>
    </source>
</evidence>
<dbReference type="InterPro" id="IPR000566">
    <property type="entry name" value="Lipocln_cytosolic_FA-bd_dom"/>
</dbReference>
<evidence type="ECO:0000256" key="6">
    <source>
        <dbReference type="ARBA" id="ARBA00023136"/>
    </source>
</evidence>
<dbReference type="InterPro" id="IPR022271">
    <property type="entry name" value="Lipocalin_ApoD"/>
</dbReference>
<dbReference type="GO" id="GO:0008289">
    <property type="term" value="F:lipid binding"/>
    <property type="evidence" value="ECO:0007669"/>
    <property type="project" value="UniProtKB-UniRule"/>
</dbReference>
<comment type="subcellular location">
    <subcellularLocation>
        <location evidence="1">Cell outer membrane</location>
        <topology evidence="1">Lipid-anchor</topology>
    </subcellularLocation>
</comment>
<dbReference type="InterPro" id="IPR022272">
    <property type="entry name" value="Lipocalin_CS"/>
</dbReference>
<keyword evidence="9 12" id="KW-0449">Lipoprotein</keyword>
<evidence type="ECO:0000313" key="15">
    <source>
        <dbReference type="EMBL" id="TKB02881.1"/>
    </source>
</evidence>
<dbReference type="PRINTS" id="PR01171">
    <property type="entry name" value="BCTLIPOCALIN"/>
</dbReference>
<gene>
    <name evidence="15" type="ORF">E5672_13560</name>
</gene>
<proteinExistence type="inferred from homology"/>